<evidence type="ECO:0000256" key="3">
    <source>
        <dbReference type="SAM" id="MobiDB-lite"/>
    </source>
</evidence>
<reference evidence="5" key="2">
    <citation type="submission" date="2014-06" db="EMBL/GenBank/DDBJ databases">
        <title>The complete genome of Blastobotrys (Arxula) adeninivorans LS3 - a yeast of biotechnological interest.</title>
        <authorList>
            <person name="Kunze G."/>
            <person name="Gaillardin C."/>
            <person name="Czernicka M."/>
            <person name="Durrens P."/>
            <person name="Martin T."/>
            <person name="Boer E."/>
            <person name="Gabaldon T."/>
            <person name="Cruz J."/>
            <person name="Talla E."/>
            <person name="Marck C."/>
            <person name="Goffeau A."/>
            <person name="Barbe V."/>
            <person name="Baret P."/>
            <person name="Baronian K."/>
            <person name="Beier S."/>
            <person name="Bleykasten C."/>
            <person name="Bode R."/>
            <person name="Casaregola S."/>
            <person name="Despons L."/>
            <person name="Fairhead C."/>
            <person name="Giersberg M."/>
            <person name="Gierski P."/>
            <person name="Hahnel U."/>
            <person name="Hartmann A."/>
            <person name="Jankowska D."/>
            <person name="Jubin C."/>
            <person name="Jung P."/>
            <person name="Lafontaine I."/>
            <person name="Leh-Louis V."/>
            <person name="Lemaire M."/>
            <person name="Marcet-Houben M."/>
            <person name="Mascher M."/>
            <person name="Morel G."/>
            <person name="Richard G.-F."/>
            <person name="Riechen J."/>
            <person name="Sacerdot C."/>
            <person name="Sarkar A."/>
            <person name="Savel G."/>
            <person name="Schacherer J."/>
            <person name="Sherman D."/>
            <person name="Straub M.-L."/>
            <person name="Stein N."/>
            <person name="Thierry A."/>
            <person name="Trautwein-Schult A."/>
            <person name="Westhof E."/>
            <person name="Worch S."/>
            <person name="Dujon B."/>
            <person name="Souciet J.-L."/>
            <person name="Wincker P."/>
            <person name="Scholz U."/>
            <person name="Neuveglise N."/>
        </authorList>
    </citation>
    <scope>NUCLEOTIDE SEQUENCE</scope>
    <source>
        <strain evidence="5">LS3</strain>
    </source>
</reference>
<dbReference type="Gene3D" id="3.30.70.330">
    <property type="match status" value="2"/>
</dbReference>
<dbReference type="CDD" id="cd12397">
    <property type="entry name" value="RRM2_Nop13p_fungi"/>
    <property type="match status" value="1"/>
</dbReference>
<dbReference type="InterPro" id="IPR034226">
    <property type="entry name" value="Nop13/Rnp24_RRM2"/>
</dbReference>
<dbReference type="PROSITE" id="PS50102">
    <property type="entry name" value="RRM"/>
    <property type="match status" value="2"/>
</dbReference>
<gene>
    <name evidence="5" type="ORF">GNLVRS02_ARAD1D17468g</name>
</gene>
<dbReference type="SUPFAM" id="SSF54928">
    <property type="entry name" value="RNA-binding domain, RBD"/>
    <property type="match status" value="2"/>
</dbReference>
<feature type="domain" description="RRM" evidence="4">
    <location>
        <begin position="88"/>
        <end position="186"/>
    </location>
</feature>
<dbReference type="EMBL" id="HG937694">
    <property type="protein sequence ID" value="CDP37700.1"/>
    <property type="molecule type" value="Genomic_DNA"/>
</dbReference>
<evidence type="ECO:0000256" key="2">
    <source>
        <dbReference type="PROSITE-ProRule" id="PRU00176"/>
    </source>
</evidence>
<keyword evidence="1 2" id="KW-0694">RNA-binding</keyword>
<feature type="region of interest" description="Disordered" evidence="3">
    <location>
        <begin position="1"/>
        <end position="85"/>
    </location>
</feature>
<dbReference type="GO" id="GO:0003723">
    <property type="term" value="F:RNA binding"/>
    <property type="evidence" value="ECO:0007669"/>
    <property type="project" value="UniProtKB-UniRule"/>
</dbReference>
<dbReference type="SMART" id="SM00360">
    <property type="entry name" value="RRM"/>
    <property type="match status" value="2"/>
</dbReference>
<proteinExistence type="predicted"/>
<name>A0A060T9F3_BLAAD</name>
<feature type="compositionally biased region" description="Basic and acidic residues" evidence="3">
    <location>
        <begin position="278"/>
        <end position="303"/>
    </location>
</feature>
<dbReference type="InterPro" id="IPR012677">
    <property type="entry name" value="Nucleotide-bd_a/b_plait_sf"/>
</dbReference>
<feature type="region of interest" description="Disordered" evidence="3">
    <location>
        <begin position="265"/>
        <end position="367"/>
    </location>
</feature>
<dbReference type="PhylomeDB" id="A0A060T9F3"/>
<dbReference type="PANTHER" id="PTHR23236">
    <property type="entry name" value="EUKARYOTIC TRANSLATION INITIATION FACTOR 4B/4H"/>
    <property type="match status" value="1"/>
</dbReference>
<dbReference type="InterPro" id="IPR000504">
    <property type="entry name" value="RRM_dom"/>
</dbReference>
<dbReference type="PANTHER" id="PTHR23236:SF95">
    <property type="entry name" value="NUCLEOLAR PROTEIN 13"/>
    <property type="match status" value="1"/>
</dbReference>
<evidence type="ECO:0000259" key="4">
    <source>
        <dbReference type="PROSITE" id="PS50102"/>
    </source>
</evidence>
<organism evidence="5">
    <name type="scientific">Blastobotrys adeninivorans</name>
    <name type="common">Yeast</name>
    <name type="synonym">Arxula adeninivorans</name>
    <dbReference type="NCBI Taxonomy" id="409370"/>
    <lineage>
        <taxon>Eukaryota</taxon>
        <taxon>Fungi</taxon>
        <taxon>Dikarya</taxon>
        <taxon>Ascomycota</taxon>
        <taxon>Saccharomycotina</taxon>
        <taxon>Dipodascomycetes</taxon>
        <taxon>Dipodascales</taxon>
        <taxon>Trichomonascaceae</taxon>
        <taxon>Blastobotrys</taxon>
    </lineage>
</organism>
<feature type="compositionally biased region" description="Basic and acidic residues" evidence="3">
    <location>
        <begin position="60"/>
        <end position="73"/>
    </location>
</feature>
<feature type="compositionally biased region" description="Basic and acidic residues" evidence="3">
    <location>
        <begin position="329"/>
        <end position="342"/>
    </location>
</feature>
<evidence type="ECO:0000256" key="1">
    <source>
        <dbReference type="ARBA" id="ARBA00022884"/>
    </source>
</evidence>
<reference evidence="5" key="1">
    <citation type="submission" date="2014-02" db="EMBL/GenBank/DDBJ databases">
        <authorList>
            <person name="Genoscope - CEA"/>
        </authorList>
    </citation>
    <scope>NUCLEOTIDE SEQUENCE</scope>
    <source>
        <strain evidence="5">LS3</strain>
    </source>
</reference>
<dbReference type="Pfam" id="PF00076">
    <property type="entry name" value="RRM_1"/>
    <property type="match status" value="2"/>
</dbReference>
<sequence>MSEKRKAEEVEEIEVNLDAPEPLSKKQKRLEKKGKLESKKLKKKAKKNVNDNSDLYGESDNEHSDDNVEKNETADDEDEKPKSKKSPFGVWIGNLSFDTTRDDIRRFLVSKAAPTITEKSLTRINLPKSSKNKSQCKGFAYVDVTNQEELDALIAVSESNLNGRNLLIKNANSFEGRPDKAESSQKNPPSRILFVGNLSFDTAEKDLEYLFQHCGEIVRIRMATFEDSGNCKGFAFIDFKEVDSATKALKDKRCKKLHGRVLRMEYGEDRSQRKKKPQASEKHSSEQKSDSNPKRQSDRDIADKVLSTITDNEPSEPARQKQKPAGTRPRREVSKKDIEKKPGLALANAQRAKQSIVPSTGKKVKFD</sequence>
<feature type="domain" description="RRM" evidence="4">
    <location>
        <begin position="191"/>
        <end position="269"/>
    </location>
</feature>
<accession>A0A060T9F3</accession>
<dbReference type="GO" id="GO:0005730">
    <property type="term" value="C:nucleolus"/>
    <property type="evidence" value="ECO:0007669"/>
    <property type="project" value="TreeGrafter"/>
</dbReference>
<protein>
    <submittedName>
        <fullName evidence="5">ARAD1D17468p</fullName>
    </submittedName>
</protein>
<dbReference type="AlphaFoldDB" id="A0A060T9F3"/>
<evidence type="ECO:0000313" key="5">
    <source>
        <dbReference type="EMBL" id="CDP37700.1"/>
    </source>
</evidence>
<dbReference type="InterPro" id="IPR035979">
    <property type="entry name" value="RBD_domain_sf"/>
</dbReference>